<dbReference type="GO" id="GO:0070374">
    <property type="term" value="P:positive regulation of ERK1 and ERK2 cascade"/>
    <property type="evidence" value="ECO:0000318"/>
    <property type="project" value="GO_Central"/>
</dbReference>
<dbReference type="InterPro" id="IPR043530">
    <property type="entry name" value="CD74_antigen"/>
</dbReference>
<dbReference type="InterPro" id="IPR051950">
    <property type="entry name" value="Dev_reg/Prot_inhib"/>
</dbReference>
<evidence type="ECO:0000313" key="10">
    <source>
        <dbReference type="EMBL" id="AAD47423.1"/>
    </source>
</evidence>
<dbReference type="AlphaFoldDB" id="Q9PVD9"/>
<dbReference type="Pfam" id="PF00086">
    <property type="entry name" value="Thyroglobulin_1"/>
    <property type="match status" value="1"/>
</dbReference>
<dbReference type="KEGG" id="dre:30645"/>
<reference evidence="15" key="11">
    <citation type="journal article" date="2019" name="Sci. Rep.">
        <title>High-fat diet impairs cognitive function of zebrafish.</title>
        <authorList>
            <person name="Meguro S."/>
            <person name="Hosoi S."/>
            <person name="Hasumura T."/>
        </authorList>
    </citation>
    <scope>NUCLEOTIDE SEQUENCE</scope>
</reference>
<evidence type="ECO:0000256" key="5">
    <source>
        <dbReference type="PIRSR" id="PIRSR001992-1"/>
    </source>
</evidence>
<feature type="disulfide bond" evidence="5">
    <location>
        <begin position="160"/>
        <end position="179"/>
    </location>
</feature>
<dbReference type="STRING" id="7955.ENSDARP00000053204"/>
<dbReference type="GO" id="GO:0019882">
    <property type="term" value="P:antigen processing and presentation"/>
    <property type="evidence" value="ECO:0000318"/>
    <property type="project" value="GO_Central"/>
</dbReference>
<feature type="transmembrane region" description="Helical" evidence="8">
    <location>
        <begin position="32"/>
        <end position="54"/>
    </location>
</feature>
<reference evidence="15" key="13">
    <citation type="journal article" date="2020" name="Sci. Rep.">
        <title>Understanding complex dynamics of behavioral, neurochemical and transcriptomic changes induced by prolonged chronic unpredictable stress in zebrafish.</title>
        <authorList>
            <person name="Demin K.A."/>
            <person name="Lakstygal A.M."/>
            <person name="Krotova N.A."/>
            <person name="Masharsky A."/>
            <person name="Tagawa N."/>
            <person name="Chernysh M.V."/>
            <person name="Ilyin N.P."/>
            <person name="Taranov A.S."/>
            <person name="Galstyan D.S."/>
            <person name="Derzhavina K.A."/>
            <person name="Levchenko N.A."/>
            <person name="Kolesnikova T.O."/>
            <person name="Mor M.S."/>
            <person name="Vasyutina M.L."/>
            <person name="Efimova E.V."/>
            <person name="Katolikova N."/>
            <person name="Prjibelski A.D."/>
            <person name="Gainetdinov R.R."/>
            <person name="de Abreu M.S."/>
            <person name="Amstislavskaya T.G."/>
            <person name="Strekalova T."/>
            <person name="Kalueff A.V."/>
        </authorList>
    </citation>
    <scope>NUCLEOTIDE SEQUENCE</scope>
</reference>
<proteinExistence type="evidence at transcript level"/>
<reference evidence="15" key="14">
    <citation type="journal article" date="2023" name="Proc. Natl. Acad. Sci. U.S.A.">
        <title>High fried food consumption impacts anxiety and depression due to lipid metabolism disturbance and neuroinflammation.</title>
        <authorList>
            <person name="Wang A."/>
            <person name="Wan X."/>
            <person name="Zhuang P."/>
            <person name="Jia W."/>
            <person name="Ao Y."/>
            <person name="Liu X."/>
            <person name="Tian Y."/>
            <person name="Zhu L."/>
            <person name="Huang Y."/>
            <person name="Yao J."/>
            <person name="Wang B."/>
            <person name="Wu Y."/>
            <person name="Xu Z."/>
            <person name="Wang J."/>
            <person name="Yao W."/>
            <person name="Jiao J."/>
            <person name="Zhang Y."/>
        </authorList>
    </citation>
    <scope>NUCLEOTIDE SEQUENCE</scope>
</reference>
<evidence type="ECO:0000313" key="13">
    <source>
        <dbReference type="Ensembl" id="ENSDARP00000053204"/>
    </source>
</evidence>
<dbReference type="Proteomes" id="UP000000437">
    <property type="component" value="Chromosome 21"/>
</dbReference>
<dbReference type="GO" id="GO:0048839">
    <property type="term" value="P:inner ear development"/>
    <property type="evidence" value="ECO:0000316"/>
    <property type="project" value="ZFIN"/>
</dbReference>
<dbReference type="GO" id="GO:1902166">
    <property type="term" value="P:negative regulation of intrinsic apoptotic signaling pathway in response to DNA damage by p53 class mediator"/>
    <property type="evidence" value="ECO:0000318"/>
    <property type="project" value="GO_Central"/>
</dbReference>
<dbReference type="CDD" id="cd00191">
    <property type="entry name" value="TY"/>
    <property type="match status" value="1"/>
</dbReference>
<dbReference type="GO" id="GO:0016020">
    <property type="term" value="C:membrane"/>
    <property type="evidence" value="ECO:0007669"/>
    <property type="project" value="InterPro"/>
</dbReference>
<dbReference type="GO" id="GO:0002830">
    <property type="term" value="P:positive regulation of type 2 immune response"/>
    <property type="evidence" value="ECO:0000318"/>
    <property type="project" value="GO_Central"/>
</dbReference>
<dbReference type="GeneID" id="30645"/>
<dbReference type="SMART" id="SM00211">
    <property type="entry name" value="TY"/>
    <property type="match status" value="1"/>
</dbReference>
<dbReference type="Bgee" id="ENSDARG00000036628">
    <property type="expression patterns" value="Expressed in spleen and 19 other cell types or tissues"/>
</dbReference>
<dbReference type="EMBL" id="AF116539">
    <property type="protein sequence ID" value="AAD47423.1"/>
    <property type="molecule type" value="mRNA"/>
</dbReference>
<name>Q9PVD9_DANRE</name>
<dbReference type="GO" id="GO:0002286">
    <property type="term" value="P:T cell activation involved in immune response"/>
    <property type="evidence" value="ECO:0000318"/>
    <property type="project" value="GO_Central"/>
</dbReference>
<accession>Q9PVD9</accession>
<dbReference type="OrthoDB" id="406800at2759"/>
<dbReference type="SUPFAM" id="SSF57610">
    <property type="entry name" value="Thyroglobulin type-1 domain"/>
    <property type="match status" value="1"/>
</dbReference>
<keyword evidence="8" id="KW-0812">Transmembrane</keyword>
<reference evidence="13 14" key="9">
    <citation type="journal article" date="2013" name="Nature">
        <title>The zebrafish reference genome sequence and its relationship to the human genome.</title>
        <authorList>
            <consortium name="Genome Reference Consortium Zebrafish"/>
            <person name="Howe K."/>
            <person name="Clark M.D."/>
            <person name="Torroja C.F."/>
            <person name="Torrance J."/>
            <person name="Berthelot C."/>
            <person name="Muffato M."/>
            <person name="Collins J.E."/>
            <person name="Humphray S."/>
            <person name="McLaren K."/>
            <person name="Matthews L."/>
            <person name="McLaren S."/>
            <person name="Sealy I."/>
            <person name="Caccamo M."/>
            <person name="Churcher C."/>
            <person name="Scott C."/>
            <person name="Barrett J.C."/>
            <person name="Koch R."/>
            <person name="Rauch G.J."/>
            <person name="White S."/>
            <person name="Chow W."/>
            <person name="Kilian B."/>
            <person name="Quintais L.T."/>
            <person name="Guerra-Assuncao J.A."/>
            <person name="Zhou Y."/>
            <person name="Gu Y."/>
            <person name="Yen J."/>
            <person name="Vogel J.H."/>
            <person name="Eyre T."/>
            <person name="Redmond S."/>
            <person name="Banerjee R."/>
            <person name="Chi J."/>
            <person name="Fu B."/>
            <person name="Langley E."/>
            <person name="Maguire S.F."/>
            <person name="Laird G.K."/>
            <person name="Lloyd D."/>
            <person name="Kenyon E."/>
            <person name="Donaldson S."/>
            <person name="Sehra H."/>
            <person name="Almeida-King J."/>
            <person name="Loveland J."/>
            <person name="Trevanion S."/>
            <person name="Jones M."/>
            <person name="Quail M."/>
            <person name="Willey D."/>
            <person name="Hunt A."/>
            <person name="Burton J."/>
            <person name="Sims S."/>
            <person name="McLay K."/>
            <person name="Plumb B."/>
            <person name="Davis J."/>
            <person name="Clee C."/>
            <person name="Oliver K."/>
            <person name="Clark R."/>
            <person name="Riddle C."/>
            <person name="Elliot D."/>
            <person name="Eliott D."/>
            <person name="Threadgold G."/>
            <person name="Harden G."/>
            <person name="Ware D."/>
            <person name="Begum S."/>
            <person name="Mortimore B."/>
            <person name="Mortimer B."/>
            <person name="Kerry G."/>
            <person name="Heath P."/>
            <person name="Phillimore B."/>
            <person name="Tracey A."/>
            <person name="Corby N."/>
            <person name="Dunn M."/>
            <person name="Johnson C."/>
            <person name="Wood J."/>
            <person name="Clark S."/>
            <person name="Pelan S."/>
            <person name="Griffiths G."/>
            <person name="Smith M."/>
            <person name="Glithero R."/>
            <person name="Howden P."/>
            <person name="Barker N."/>
            <person name="Lloyd C."/>
            <person name="Stevens C."/>
            <person name="Harley J."/>
            <person name="Holt K."/>
            <person name="Panagiotidis G."/>
            <person name="Lovell J."/>
            <person name="Beasley H."/>
            <person name="Henderson C."/>
            <person name="Gordon D."/>
            <person name="Auger K."/>
            <person name="Wright D."/>
            <person name="Collins J."/>
            <person name="Raisen C."/>
            <person name="Dyer L."/>
            <person name="Leung K."/>
            <person name="Robertson L."/>
            <person name="Ambridge K."/>
            <person name="Leongamornlert D."/>
            <person name="McGuire S."/>
            <person name="Gilderthorp R."/>
            <person name="Griffiths C."/>
            <person name="Manthravadi D."/>
            <person name="Nichol S."/>
            <person name="Barker G."/>
            <person name="Whitehead S."/>
            <person name="Kay M."/>
            <person name="Brown J."/>
            <person name="Murnane C."/>
            <person name="Gray E."/>
            <person name="Humphries M."/>
            <person name="Sycamore N."/>
            <person name="Barker D."/>
            <person name="Saunders D."/>
            <person name="Wallis J."/>
            <person name="Babbage A."/>
            <person name="Hammond S."/>
            <person name="Mashreghi-Mohammadi M."/>
            <person name="Barr L."/>
            <person name="Martin S."/>
            <person name="Wray P."/>
            <person name="Ellington A."/>
            <person name="Matthews N."/>
            <person name="Ellwood M."/>
            <person name="Woodmansey R."/>
            <person name="Clark G."/>
            <person name="Cooper J."/>
            <person name="Cooper J."/>
            <person name="Tromans A."/>
            <person name="Grafham D."/>
            <person name="Skuce C."/>
            <person name="Pandian R."/>
            <person name="Andrews R."/>
            <person name="Harrison E."/>
            <person name="Kimberley A."/>
            <person name="Garnett J."/>
            <person name="Fosker N."/>
            <person name="Hall R."/>
            <person name="Garner P."/>
            <person name="Kelly D."/>
            <person name="Bird C."/>
            <person name="Palmer S."/>
            <person name="Gehring I."/>
            <person name="Berger A."/>
            <person name="Dooley C.M."/>
            <person name="Ersan-Urun Z."/>
            <person name="Eser C."/>
            <person name="Geiger H."/>
            <person name="Geisler M."/>
            <person name="Karotki L."/>
            <person name="Kirn A."/>
            <person name="Konantz J."/>
            <person name="Konantz M."/>
            <person name="Oberlander M."/>
            <person name="Rudolph-Geiger S."/>
            <person name="Teucke M."/>
            <person name="Lanz C."/>
            <person name="Raddatz G."/>
            <person name="Osoegawa K."/>
            <person name="Zhu B."/>
            <person name="Rapp A."/>
            <person name="Widaa S."/>
            <person name="Langford C."/>
            <person name="Yang F."/>
            <person name="Schuster S.C."/>
            <person name="Carter N.P."/>
            <person name="Harrow J."/>
            <person name="Ning Z."/>
            <person name="Herrero J."/>
            <person name="Searle S.M."/>
            <person name="Enright A."/>
            <person name="Geisler R."/>
            <person name="Plasterk R.H."/>
            <person name="Lee C."/>
            <person name="Westerfield M."/>
            <person name="de Jong P.J."/>
            <person name="Zon L.I."/>
            <person name="Postlethwait J.H."/>
            <person name="Nusslein-Volhard C."/>
            <person name="Hubbard T.J."/>
            <person name="Roest Crollius H."/>
            <person name="Rogers J."/>
            <person name="Stemple D.L."/>
        </authorList>
    </citation>
    <scope>NUCLEOTIDE SEQUENCE [LARGE SCALE GENOMIC DNA]</scope>
    <source>
        <strain evidence="13">Tuebingen</strain>
    </source>
</reference>
<evidence type="ECO:0000256" key="6">
    <source>
        <dbReference type="PROSITE-ProRule" id="PRU00500"/>
    </source>
</evidence>
<dbReference type="GO" id="GO:0001961">
    <property type="term" value="P:positive regulation of cytokine-mediated signaling pathway"/>
    <property type="evidence" value="ECO:0000318"/>
    <property type="project" value="GO_Central"/>
</dbReference>
<reference evidence="15" key="15">
    <citation type="submission" date="2025-04" db="UniProtKB">
        <authorList>
            <consortium name="RefSeq"/>
        </authorList>
    </citation>
    <scope>IDENTIFICATION</scope>
</reference>
<keyword evidence="3" id="KW-0677">Repeat</keyword>
<evidence type="ECO:0000256" key="4">
    <source>
        <dbReference type="ARBA" id="ARBA00023157"/>
    </source>
</evidence>
<dbReference type="Pfam" id="PF09307">
    <property type="entry name" value="MHC2-interact"/>
    <property type="match status" value="1"/>
</dbReference>
<dbReference type="GeneTree" id="ENSGT00390000008961"/>
<reference evidence="15" key="12">
    <citation type="journal article" date="2020" name="Front. Cell Dev. Biol.">
        <title>Comparative Transcriptome Analysis of the Regenerating Zebrafish Telencephalon Unravels a Resource With Key Pathways During Two Early Stages and Activation of Wnt/beta-Catenin Signaling at the Early Wound Healing Stage.</title>
        <authorList>
            <person name="Demirci Y."/>
            <person name="Cucun G."/>
            <person name="Poyraz Y.K."/>
            <person name="Mohammed S."/>
            <person name="Heger G."/>
            <person name="Papatheodorou I."/>
            <person name="Ozhan G."/>
        </authorList>
    </citation>
    <scope>NUCLEOTIDE SEQUENCE</scope>
</reference>
<dbReference type="PROSITE" id="PS51162">
    <property type="entry name" value="THYROGLOBULIN_1_2"/>
    <property type="match status" value="1"/>
</dbReference>
<keyword evidence="14" id="KW-1185">Reference proteome</keyword>
<dbReference type="PaxDb" id="7955-ENSDARP00000053204"/>
<evidence type="ECO:0000313" key="14">
    <source>
        <dbReference type="Proteomes" id="UP000000437"/>
    </source>
</evidence>
<dbReference type="PANTHER" id="PTHR12352">
    <property type="entry name" value="SECRETED MODULAR CALCIUM-BINDING PROTEIN"/>
    <property type="match status" value="1"/>
</dbReference>
<reference evidence="15" key="3">
    <citation type="journal article" date="2008" name="BMC Genomics">
        <title>Analysis of the goldfish Carassius auratus olfactory epithelium transcriptome reveals the presence of numerous non-olfactory GPCR and putative receptors for progestin pheromones.</title>
        <authorList>
            <person name="Kolmakov N.N."/>
            <person name="Kube M."/>
            <person name="Reinhardt R."/>
            <person name="Canario A.V."/>
        </authorList>
    </citation>
    <scope>NUCLEOTIDE SEQUENCE</scope>
</reference>
<dbReference type="InterPro" id="IPR036857">
    <property type="entry name" value="Thyroglobulin_1_sf"/>
</dbReference>
<dbReference type="GO" id="GO:0043518">
    <property type="term" value="P:negative regulation of DNA damage response, signal transduction by p53 class mediator"/>
    <property type="evidence" value="ECO:0000318"/>
    <property type="project" value="GO_Central"/>
</dbReference>
<dbReference type="Gene3D" id="4.10.800.10">
    <property type="entry name" value="Thyroglobulin type-1"/>
    <property type="match status" value="1"/>
</dbReference>
<dbReference type="PIRSF" id="PIRSF001992">
    <property type="entry name" value="CD74_antigen"/>
    <property type="match status" value="1"/>
</dbReference>
<dbReference type="PROSITE" id="PS00484">
    <property type="entry name" value="THYROGLOBULIN_1_1"/>
    <property type="match status" value="1"/>
</dbReference>
<dbReference type="GO" id="GO:0048884">
    <property type="term" value="P:neuromast development"/>
    <property type="evidence" value="ECO:0000316"/>
    <property type="project" value="ZFIN"/>
</dbReference>
<dbReference type="GO" id="GO:0005576">
    <property type="term" value="C:extracellular region"/>
    <property type="evidence" value="ECO:0007669"/>
    <property type="project" value="UniProtKB-SubCell"/>
</dbReference>
<evidence type="ECO:0000259" key="9">
    <source>
        <dbReference type="PROSITE" id="PS51162"/>
    </source>
</evidence>
<feature type="domain" description="Thyroglobulin type-1" evidence="9">
    <location>
        <begin position="118"/>
        <end position="179"/>
    </location>
</feature>
<dbReference type="ZFIN" id="ZDB-GENE-990910-10">
    <property type="gene designation" value="cd74b"/>
</dbReference>
<dbReference type="EMBL" id="BC124092">
    <property type="protein sequence ID" value="AAI24093.1"/>
    <property type="molecule type" value="mRNA"/>
</dbReference>
<dbReference type="InterPro" id="IPR015386">
    <property type="entry name" value="MHC_II-assoc_invar/CLIP_MHC-bd"/>
</dbReference>
<evidence type="ECO:0000313" key="12">
    <source>
        <dbReference type="EMBL" id="AAI27570.1"/>
    </source>
</evidence>
<dbReference type="GO" id="GO:0060907">
    <property type="term" value="P:positive regulation of macrophage cytokine production"/>
    <property type="evidence" value="ECO:0000318"/>
    <property type="project" value="GO_Central"/>
</dbReference>
<dbReference type="eggNOG" id="ENOG502SQDR">
    <property type="taxonomic scope" value="Eukaryota"/>
</dbReference>
<comment type="caution">
    <text evidence="6">Lacks conserved residue(s) required for the propagation of feature annotation.</text>
</comment>
<evidence type="ECO:0000256" key="7">
    <source>
        <dbReference type="SAM" id="MobiDB-lite"/>
    </source>
</evidence>
<dbReference type="CTD" id="30645"/>
<keyword evidence="2" id="KW-0964">Secreted</keyword>
<comment type="subcellular location">
    <subcellularLocation>
        <location evidence="1">Secreted</location>
    </subcellularLocation>
</comment>
<evidence type="ECO:0000313" key="16">
    <source>
        <dbReference type="ZFIN" id="ZDB-GENE-990910-10"/>
    </source>
</evidence>
<dbReference type="GO" id="GO:0042289">
    <property type="term" value="F:MHC class II protein binding"/>
    <property type="evidence" value="ECO:0000318"/>
    <property type="project" value="GO_Central"/>
</dbReference>
<evidence type="ECO:0000256" key="1">
    <source>
        <dbReference type="ARBA" id="ARBA00004613"/>
    </source>
</evidence>
<dbReference type="GO" id="GO:0006886">
    <property type="term" value="P:intracellular protein transport"/>
    <property type="evidence" value="ECO:0007669"/>
    <property type="project" value="InterPro"/>
</dbReference>
<dbReference type="OMA" id="CVLIAGQ"/>
<keyword evidence="8" id="KW-0472">Membrane</keyword>
<reference evidence="15" key="10">
    <citation type="journal article" date="2019" name="Cell Rep.">
        <title>Single-Cell Transcriptomics Analyses of Neural Stem Cell Heterogeneity and Contextual Plasticity in a Zebrafish Brain Model of Amyloid Toxicity.</title>
        <authorList>
            <person name="Cosacak M.I."/>
            <person name="Bhattarai P."/>
            <person name="Reinhardt S."/>
            <person name="Petzold A."/>
            <person name="Dahl A."/>
            <person name="Zhang Y."/>
            <person name="Kizil C."/>
        </authorList>
    </citation>
    <scope>NUCLEOTIDE SEQUENCE</scope>
</reference>
<keyword evidence="8" id="KW-1133">Transmembrane helix</keyword>
<reference evidence="10" key="1">
    <citation type="journal article" date="1999" name="Immunogenetics">
        <title>Cloning of two zebrafish cDNAs that share domains with the MHC class II-associated invariant chain.</title>
        <authorList>
            <person name="Yoder J.A."/>
            <person name="Haire R.N."/>
            <person name="Litman G.W."/>
        </authorList>
    </citation>
    <scope>NUCLEOTIDE SEQUENCE</scope>
</reference>
<dbReference type="EMBL" id="BC127569">
    <property type="protein sequence ID" value="AAI27570.1"/>
    <property type="molecule type" value="mRNA"/>
</dbReference>
<organism evidence="12">
    <name type="scientific">Danio rerio</name>
    <name type="common">Zebrafish</name>
    <name type="synonym">Brachydanio rerio</name>
    <dbReference type="NCBI Taxonomy" id="7955"/>
    <lineage>
        <taxon>Eukaryota</taxon>
        <taxon>Metazoa</taxon>
        <taxon>Chordata</taxon>
        <taxon>Craniata</taxon>
        <taxon>Vertebrata</taxon>
        <taxon>Euteleostomi</taxon>
        <taxon>Actinopterygii</taxon>
        <taxon>Neopterygii</taxon>
        <taxon>Teleostei</taxon>
        <taxon>Ostariophysi</taxon>
        <taxon>Cypriniformes</taxon>
        <taxon>Danionidae</taxon>
        <taxon>Danioninae</taxon>
        <taxon>Danio</taxon>
    </lineage>
</organism>
<feature type="region of interest" description="Disordered" evidence="7">
    <location>
        <begin position="1"/>
        <end position="24"/>
    </location>
</feature>
<dbReference type="EMBL" id="LO018008">
    <property type="status" value="NOT_ANNOTATED_CDS"/>
    <property type="molecule type" value="Genomic_DNA"/>
</dbReference>
<feature type="disulfide bond" evidence="5 6">
    <location>
        <begin position="151"/>
        <end position="158"/>
    </location>
</feature>
<reference evidence="15" key="4">
    <citation type="journal article" date="2009" name="Dev. Dyn.">
        <title>Identification of vasculature-specific genes by microarray analysis of Etsrp/Etv2 overexpressing zebrafish embryos.</title>
        <authorList>
            <person name="Wong K.S."/>
            <person name="Proulx K."/>
            <person name="Rost M.S."/>
            <person name="Sumanas S."/>
        </authorList>
    </citation>
    <scope>NUCLEOTIDE SEQUENCE</scope>
</reference>
<evidence type="ECO:0000313" key="11">
    <source>
        <dbReference type="EMBL" id="AAI24093.1"/>
    </source>
</evidence>
<dbReference type="GO" id="GO:0009986">
    <property type="term" value="C:cell surface"/>
    <property type="evidence" value="ECO:0000318"/>
    <property type="project" value="GO_Central"/>
</dbReference>
<dbReference type="InterPro" id="IPR000716">
    <property type="entry name" value="Thyroglobulin_1"/>
</dbReference>
<accession>A1L140</accession>
<dbReference type="AGR" id="ZFIN:ZDB-GENE-990910-10"/>
<dbReference type="GO" id="GO:0004896">
    <property type="term" value="F:cytokine receptor activity"/>
    <property type="evidence" value="ECO:0000318"/>
    <property type="project" value="GO_Central"/>
</dbReference>
<evidence type="ECO:0000256" key="2">
    <source>
        <dbReference type="ARBA" id="ARBA00022525"/>
    </source>
</evidence>
<feature type="disulfide bond" evidence="5 6">
    <location>
        <begin position="121"/>
        <end position="140"/>
    </location>
</feature>
<dbReference type="HOGENOM" id="CLU_1360032_0_0_1"/>
<reference evidence="12" key="2">
    <citation type="submission" date="2006-11" db="EMBL/GenBank/DDBJ databases">
        <authorList>
            <consortium name="NIH - Zebrafish Gene Collection (ZGC) project"/>
        </authorList>
    </citation>
    <scope>NUCLEOTIDE SEQUENCE [LARGE SCALE MRNA]</scope>
    <source>
        <tissue evidence="11">Heart</tissue>
        <tissue evidence="12">Kidney</tissue>
    </source>
</reference>
<dbReference type="GO" id="GO:0005737">
    <property type="term" value="C:cytoplasm"/>
    <property type="evidence" value="ECO:0000318"/>
    <property type="project" value="GO_Central"/>
</dbReference>
<reference evidence="13" key="6">
    <citation type="submission" date="2011-07" db="UniProtKB">
        <authorList>
            <consortium name="Ensembl"/>
        </authorList>
    </citation>
    <scope>IDENTIFICATION</scope>
    <source>
        <strain evidence="13">Tuebingen</strain>
    </source>
</reference>
<reference evidence="15" key="5">
    <citation type="journal article" date="2010" name="PLoS ONE">
        <title>Early embryonic gene expression profiling of zebrafish prion protein (Prp2) morphants.</title>
        <authorList>
            <person name="Nourizadeh-Lillabadi R."/>
            <person name="Seilo Torgersen J."/>
            <person name="Vestrheim O."/>
            <person name="Konig M."/>
            <person name="Alestrom P."/>
            <person name="Syed M."/>
        </authorList>
    </citation>
    <scope>NUCLEOTIDE SEQUENCE</scope>
</reference>
<evidence type="ECO:0000313" key="15">
    <source>
        <dbReference type="RefSeq" id="NP_571447.1"/>
    </source>
</evidence>
<dbReference type="GO" id="GO:0035718">
    <property type="term" value="F:macrophage migration inhibitory factor binding"/>
    <property type="evidence" value="ECO:0000318"/>
    <property type="project" value="GO_Central"/>
</dbReference>
<protein>
    <submittedName>
        <fullName evidence="13 15">CD74 molecule, major histocompatibility complex, class II invariant chain b</fullName>
    </submittedName>
    <submittedName>
        <fullName evidence="12">Iclp2 protein</fullName>
    </submittedName>
    <submittedName>
        <fullName evidence="10">Invariant chain-like protein 2</fullName>
    </submittedName>
</protein>
<reference evidence="15" key="8">
    <citation type="journal article" date="2012" name="PLoS ONE">
        <title>Identification of vascular and hematopoietic genes downstream of etsrp by deep sequencing in zebrafish.</title>
        <authorList>
            <person name="Gomez G."/>
            <person name="Lee J.H."/>
            <person name="Veldman M.B."/>
            <person name="Lu J."/>
            <person name="Xiao X."/>
            <person name="Lin S."/>
        </authorList>
    </citation>
    <scope>NUCLEOTIDE SEQUENCE</scope>
</reference>
<gene>
    <name evidence="13 15 16" type="primary">cd74b</name>
    <name evidence="15" type="synonym">cd74</name>
    <name evidence="10 15" type="synonym">Iclp-2</name>
    <name evidence="12 15" type="synonym">iclp2</name>
    <name evidence="15" type="synonym">zgc:123161</name>
</gene>
<dbReference type="SMR" id="Q9PVD9"/>
<sequence>MSSEGNETPLISDQSSVNMGPQPRNKNQALKVAGVTLLAGILIAGQAFTAYMAYSHKEQLNTLERRGDRLHEISRKSAMRAPLKMHLPMSSLALKYEDDTKENKDSPPSSPKPEPKVLTQCQKEAAGEVKSLLPSFKPRCNENGDYLSQQCWEQTDFCWCVDKNGVEIPDTLKEGPAQCWALNSADIVNEPLLRKNGE</sequence>
<evidence type="ECO:0000256" key="3">
    <source>
        <dbReference type="ARBA" id="ARBA00022737"/>
    </source>
</evidence>
<evidence type="ECO:0000256" key="8">
    <source>
        <dbReference type="SAM" id="Phobius"/>
    </source>
</evidence>
<keyword evidence="4 5" id="KW-1015">Disulfide bond</keyword>
<dbReference type="Ensembl" id="ENSDART00000053205.6">
    <property type="protein sequence ID" value="ENSDARP00000053204.4"/>
    <property type="gene ID" value="ENSDARG00000036628.6"/>
</dbReference>
<dbReference type="PANTHER" id="PTHR12352:SF3">
    <property type="entry name" value="NIDOGEN-2"/>
    <property type="match status" value="1"/>
</dbReference>
<dbReference type="RefSeq" id="NP_571447.1">
    <property type="nucleotide sequence ID" value="NM_131372.2"/>
</dbReference>
<reference evidence="15" key="7">
    <citation type="journal article" date="2012" name="Dev. Biol.">
        <title>The cytokine macrophage migration inhibitory factor (MIF) acts as a neurotrophin in the developing inner ear of the zebrafish, Danio rerio.</title>
        <authorList>
            <person name="Shen Y.C."/>
            <person name="Thompson D.L."/>
            <person name="Kuah M.K."/>
            <person name="Wong K.L."/>
            <person name="Wu K.L."/>
            <person name="Linn S.A."/>
            <person name="Jewett E.M."/>
            <person name="Shu-Chien A.C."/>
            <person name="Barald K.F."/>
        </authorList>
    </citation>
    <scope>NUCLEOTIDE SEQUENCE</scope>
</reference>